<name>A0ACC2W8Q1_9TREE</name>
<comment type="caution">
    <text evidence="1">The sequence shown here is derived from an EMBL/GenBank/DDBJ whole genome shotgun (WGS) entry which is preliminary data.</text>
</comment>
<gene>
    <name evidence="1" type="ORF">QFC20_003591</name>
</gene>
<dbReference type="Proteomes" id="UP001230649">
    <property type="component" value="Unassembled WGS sequence"/>
</dbReference>
<organism evidence="1 2">
    <name type="scientific">Naganishia adeliensis</name>
    <dbReference type="NCBI Taxonomy" id="92952"/>
    <lineage>
        <taxon>Eukaryota</taxon>
        <taxon>Fungi</taxon>
        <taxon>Dikarya</taxon>
        <taxon>Basidiomycota</taxon>
        <taxon>Agaricomycotina</taxon>
        <taxon>Tremellomycetes</taxon>
        <taxon>Filobasidiales</taxon>
        <taxon>Filobasidiaceae</taxon>
        <taxon>Naganishia</taxon>
    </lineage>
</organism>
<protein>
    <submittedName>
        <fullName evidence="1">Uncharacterized protein</fullName>
    </submittedName>
</protein>
<evidence type="ECO:0000313" key="2">
    <source>
        <dbReference type="Proteomes" id="UP001230649"/>
    </source>
</evidence>
<proteinExistence type="predicted"/>
<evidence type="ECO:0000313" key="1">
    <source>
        <dbReference type="EMBL" id="KAJ9108022.1"/>
    </source>
</evidence>
<keyword evidence="2" id="KW-1185">Reference proteome</keyword>
<sequence>MSHPGWPSAYQHPSLPPMQSPTGPSGYPQIYGHADPTQMGRHHSSQQAYHQVPYHQMAPHQQGITMRGNDLPGLDSLRIHSPAYQERFQFASFPQRTQPFPPQTTTTSSSASSTSKGPAADRPPPFLAPSAPNANPAGRPTPTPSPAPAMTPHPAETAEPPYTPGHWASQKYEFDHGNQPRSTPVRVSCQDLLYEFVEGPRQMGHLKLAGKGRNRFVQPLIDKMKSYGMQARKPSAVVKRLEEIWSEARSQKTEYENRSTGWGKETGDRLSMDGEQIFFQREQQANQGGLQDRIKATWPMYHRFRDVLGDSASANPLDRHDSEADDTDDRANMTASLLRGVPSTAASVQDEETLDTIDEGDLPLSVPQPRSHNVGHSDDNGEDGSELEEDNRGEDEVMGTSRRRLELDARTARRREEEGLGHARNLSIVSTSSAMSPTSVADDTSQASATTASKGSNVSPGSIVNPRKRKLGERGKGKDKVEDKLMNLHEQDAVGAKAADDRLERQVAKKALLDRERLDMEKDRIKREEERYLAEVERIKEKEKREEERHKLEVARNEDELFFSRYEGFEKLMETRTADKAGLFVWGLEMAGGQGADTFHAGVDVST</sequence>
<accession>A0ACC2W8Q1</accession>
<dbReference type="EMBL" id="JASBWS010000034">
    <property type="protein sequence ID" value="KAJ9108022.1"/>
    <property type="molecule type" value="Genomic_DNA"/>
</dbReference>
<reference evidence="1" key="1">
    <citation type="submission" date="2023-04" db="EMBL/GenBank/DDBJ databases">
        <title>Draft Genome sequencing of Naganishia species isolated from polar environments using Oxford Nanopore Technology.</title>
        <authorList>
            <person name="Leo P."/>
            <person name="Venkateswaran K."/>
        </authorList>
    </citation>
    <scope>NUCLEOTIDE SEQUENCE</scope>
    <source>
        <strain evidence="1">MNA-CCFEE 5262</strain>
    </source>
</reference>